<dbReference type="KEGG" id="kox:KOX_24640"/>
<dbReference type="PANTHER" id="PTHR45033">
    <property type="match status" value="1"/>
</dbReference>
<dbReference type="InterPro" id="IPR011032">
    <property type="entry name" value="GroES-like_sf"/>
</dbReference>
<protein>
    <submittedName>
        <fullName evidence="2">Alcohol dehydrogenase zinc-binding domain protein</fullName>
    </submittedName>
</protein>
<evidence type="ECO:0000313" key="3">
    <source>
        <dbReference type="Proteomes" id="UP000007843"/>
    </source>
</evidence>
<dbReference type="Gene3D" id="3.90.180.10">
    <property type="entry name" value="Medium-chain alcohol dehydrogenases, catalytic domain"/>
    <property type="match status" value="1"/>
</dbReference>
<dbReference type="PATRIC" id="fig|1006551.4.peg.4945"/>
<dbReference type="Proteomes" id="UP000007843">
    <property type="component" value="Chromosome"/>
</dbReference>
<dbReference type="Gene3D" id="3.40.50.720">
    <property type="entry name" value="NAD(P)-binding Rossmann-like Domain"/>
    <property type="match status" value="1"/>
</dbReference>
<dbReference type="SMART" id="SM00829">
    <property type="entry name" value="PKS_ER"/>
    <property type="match status" value="1"/>
</dbReference>
<reference evidence="2 3" key="1">
    <citation type="journal article" date="2012" name="J. Bacteriol.">
        <title>Complete genome sequence of Klebsiella oxytoca KCTC 1686, used in production of 2,3-butanediol.</title>
        <authorList>
            <person name="Shin S.H."/>
            <person name="Kim S."/>
            <person name="Kim J.Y."/>
            <person name="Lee S."/>
            <person name="Um Y."/>
            <person name="Oh M.K."/>
            <person name="Kim Y.R."/>
            <person name="Lee J."/>
            <person name="Yang K.S."/>
        </authorList>
    </citation>
    <scope>NUCLEOTIDE SEQUENCE [LARGE SCALE GENOMIC DNA]</scope>
    <source>
        <strain evidence="3">ATCC 8724 / DSM 4798 / JCM 20051 / NBRC 3318 / NRRL B-199 / KCTC 1686</strain>
    </source>
</reference>
<dbReference type="GO" id="GO:0016491">
    <property type="term" value="F:oxidoreductase activity"/>
    <property type="evidence" value="ECO:0007669"/>
    <property type="project" value="InterPro"/>
</dbReference>
<dbReference type="SUPFAM" id="SSF50129">
    <property type="entry name" value="GroES-like"/>
    <property type="match status" value="1"/>
</dbReference>
<dbReference type="EMBL" id="CP003218">
    <property type="protein sequence ID" value="AEX06643.1"/>
    <property type="molecule type" value="Genomic_DNA"/>
</dbReference>
<dbReference type="Pfam" id="PF08240">
    <property type="entry name" value="ADH_N"/>
    <property type="match status" value="1"/>
</dbReference>
<dbReference type="InterPro" id="IPR036291">
    <property type="entry name" value="NAD(P)-bd_dom_sf"/>
</dbReference>
<gene>
    <name evidence="2" type="ordered locus">KOX_24640</name>
</gene>
<dbReference type="SUPFAM" id="SSF51735">
    <property type="entry name" value="NAD(P)-binding Rossmann-fold domains"/>
    <property type="match status" value="1"/>
</dbReference>
<organism evidence="2 3">
    <name type="scientific">Klebsiella michiganensis (strain ATCC 8724 / DSM 4798 / JCM 20051 / NBRC 3318 / NRRL B-199 / KCTC 1686 / BUCSAV 143 / CCM 1901)</name>
    <dbReference type="NCBI Taxonomy" id="1006551"/>
    <lineage>
        <taxon>Bacteria</taxon>
        <taxon>Pseudomonadati</taxon>
        <taxon>Pseudomonadota</taxon>
        <taxon>Gammaproteobacteria</taxon>
        <taxon>Enterobacterales</taxon>
        <taxon>Enterobacteriaceae</taxon>
        <taxon>Klebsiella/Raoultella group</taxon>
        <taxon>Klebsiella</taxon>
    </lineage>
</organism>
<dbReference type="HOGENOM" id="CLU_026673_3_4_6"/>
<dbReference type="AlphaFoldDB" id="A0A0H3HGM8"/>
<evidence type="ECO:0000259" key="1">
    <source>
        <dbReference type="SMART" id="SM00829"/>
    </source>
</evidence>
<dbReference type="RefSeq" id="WP_014229973.1">
    <property type="nucleotide sequence ID" value="NC_016612.1"/>
</dbReference>
<dbReference type="InterPro" id="IPR052711">
    <property type="entry name" value="Zinc_ADH-like"/>
</dbReference>
<feature type="domain" description="Enoyl reductase (ER)" evidence="1">
    <location>
        <begin position="14"/>
        <end position="339"/>
    </location>
</feature>
<accession>A0A0H3HGM8</accession>
<dbReference type="InterPro" id="IPR020843">
    <property type="entry name" value="ER"/>
</dbReference>
<dbReference type="InterPro" id="IPR013149">
    <property type="entry name" value="ADH-like_C"/>
</dbReference>
<name>A0A0H3HGM8_KLEM8</name>
<dbReference type="CDD" id="cd08276">
    <property type="entry name" value="MDR7"/>
    <property type="match status" value="1"/>
</dbReference>
<sequence length="342" mass="36740">MAQMMKRWQLSSFGTENLHLAEVPLPEPGHNELLVKVSAVSLNYRDKLVLEGKLLPDLPEMPFTPVSDMAGVIVATGPGVSRFTTGNRVTGNFWTQWLDGDAPEDMVHHGRSLGGPLPGMLAEYVILHEDVAVASPDSLSDEEVSTLPVAALTAWFALVETGNLRKGQRVLVQGTGGVALAGLQLARALGAEVTVLSRSEEKLQRAKALGASGLINTSLTPEWSLRVAELTGGCGFDHILELIGGDNLRQSADALAPGGRIAQIGFLKGNEMILPAFPLMLKRAVIQGITVGHRRALEDLCQTVDRHQIKPVIDKIYNFADAQAAFTHLEEGPFGKIVIRIG</sequence>
<dbReference type="Pfam" id="PF00107">
    <property type="entry name" value="ADH_zinc_N"/>
    <property type="match status" value="1"/>
</dbReference>
<evidence type="ECO:0000313" key="2">
    <source>
        <dbReference type="EMBL" id="AEX06643.1"/>
    </source>
</evidence>
<proteinExistence type="predicted"/>
<dbReference type="PANTHER" id="PTHR45033:SF2">
    <property type="entry name" value="ZINC-TYPE ALCOHOL DEHYDROGENASE-LIKE PROTEIN C1773.06C"/>
    <property type="match status" value="1"/>
</dbReference>
<dbReference type="InterPro" id="IPR013154">
    <property type="entry name" value="ADH-like_N"/>
</dbReference>